<dbReference type="Gene3D" id="1.10.1200.10">
    <property type="entry name" value="ACP-like"/>
    <property type="match status" value="1"/>
</dbReference>
<feature type="domain" description="Carrier" evidence="1">
    <location>
        <begin position="1"/>
        <end position="52"/>
    </location>
</feature>
<accession>K8E7T2</accession>
<evidence type="ECO:0000313" key="2">
    <source>
        <dbReference type="EMBL" id="CCO13030.2"/>
    </source>
</evidence>
<dbReference type="InterPro" id="IPR009081">
    <property type="entry name" value="PP-bd_ACP"/>
</dbReference>
<dbReference type="KEGG" id="cml:BN424_3625"/>
<dbReference type="HOGENOM" id="CLU_3041604_0_0_9"/>
<dbReference type="EMBL" id="HE999757">
    <property type="protein sequence ID" value="CCO13030.2"/>
    <property type="molecule type" value="Genomic_DNA"/>
</dbReference>
<proteinExistence type="predicted"/>
<reference evidence="3" key="1">
    <citation type="journal article" date="2013" name="Genome Announc.">
        <title>Complete Chromosome Sequence of Carnobacterium maltaromaticum LMA 28.</title>
        <authorList>
            <person name="Cailliez-Grimal C."/>
            <person name="Chaillou S."/>
            <person name="Anba-Mondoloni J."/>
            <person name="Loux V."/>
            <person name="Afzal M.I."/>
            <person name="Rahman A."/>
            <person name="Kergourlay G."/>
            <person name="Champomier-Verges M.C."/>
            <person name="Zagorec M."/>
            <person name="Dalgaard P."/>
            <person name="Leisner J.J."/>
            <person name="Prevost H."/>
            <person name="Revol-Junelles A.M."/>
            <person name="Borges F."/>
        </authorList>
    </citation>
    <scope>NUCLEOTIDE SEQUENCE</scope>
    <source>
        <strain evidence="3">LMA28</strain>
    </source>
</reference>
<organism evidence="2 3">
    <name type="scientific">Carnobacterium maltaromaticum LMA28</name>
    <dbReference type="NCBI Taxonomy" id="1234679"/>
    <lineage>
        <taxon>Bacteria</taxon>
        <taxon>Bacillati</taxon>
        <taxon>Bacillota</taxon>
        <taxon>Bacilli</taxon>
        <taxon>Lactobacillales</taxon>
        <taxon>Carnobacteriaceae</taxon>
        <taxon>Carnobacterium</taxon>
    </lineage>
</organism>
<protein>
    <recommendedName>
        <fullName evidence="1">Carrier domain-containing protein</fullName>
    </recommendedName>
</protein>
<dbReference type="SUPFAM" id="SSF47336">
    <property type="entry name" value="ACP-like"/>
    <property type="match status" value="1"/>
</dbReference>
<gene>
    <name evidence="2" type="ORF">BN424_3625</name>
</gene>
<evidence type="ECO:0000259" key="1">
    <source>
        <dbReference type="PROSITE" id="PS50075"/>
    </source>
</evidence>
<name>K8E7T2_CARML</name>
<dbReference type="PROSITE" id="PS50075">
    <property type="entry name" value="CARRIER"/>
    <property type="match status" value="1"/>
</dbReference>
<dbReference type="Pfam" id="PF00550">
    <property type="entry name" value="PP-binding"/>
    <property type="match status" value="1"/>
</dbReference>
<evidence type="ECO:0000313" key="3">
    <source>
        <dbReference type="Proteomes" id="UP000000212"/>
    </source>
</evidence>
<keyword evidence="3" id="KW-1185">Reference proteome</keyword>
<dbReference type="eggNOG" id="COG0236">
    <property type="taxonomic scope" value="Bacteria"/>
</dbReference>
<dbReference type="AlphaFoldDB" id="K8E7T2"/>
<dbReference type="Proteomes" id="UP000000212">
    <property type="component" value="Chromosome"/>
</dbReference>
<dbReference type="InterPro" id="IPR036736">
    <property type="entry name" value="ACP-like_sf"/>
</dbReference>
<sequence length="54" mass="6115">MNEDVITLDSLQIVNLIILLEEEFEISFNPEDFKISSFNTISSLINLINNKGGE</sequence>